<evidence type="ECO:0000313" key="2">
    <source>
        <dbReference type="EMBL" id="OMO52657.1"/>
    </source>
</evidence>
<keyword evidence="1" id="KW-0732">Signal</keyword>
<proteinExistence type="predicted"/>
<organism evidence="2 3">
    <name type="scientific">Corchorus capsularis</name>
    <name type="common">Jute</name>
    <dbReference type="NCBI Taxonomy" id="210143"/>
    <lineage>
        <taxon>Eukaryota</taxon>
        <taxon>Viridiplantae</taxon>
        <taxon>Streptophyta</taxon>
        <taxon>Embryophyta</taxon>
        <taxon>Tracheophyta</taxon>
        <taxon>Spermatophyta</taxon>
        <taxon>Magnoliopsida</taxon>
        <taxon>eudicotyledons</taxon>
        <taxon>Gunneridae</taxon>
        <taxon>Pentapetalae</taxon>
        <taxon>rosids</taxon>
        <taxon>malvids</taxon>
        <taxon>Malvales</taxon>
        <taxon>Malvaceae</taxon>
        <taxon>Grewioideae</taxon>
        <taxon>Apeibeae</taxon>
        <taxon>Corchorus</taxon>
    </lineage>
</organism>
<dbReference type="EMBL" id="AWWV01015470">
    <property type="protein sequence ID" value="OMO52657.1"/>
    <property type="molecule type" value="Genomic_DNA"/>
</dbReference>
<sequence length="60" mass="6709">MAAHITPKISLWVVHIVVVAVEQVLKPEQNRLVQMIGGSHIPFAVCFMEVTAVWKNTARN</sequence>
<dbReference type="AlphaFoldDB" id="A0A1R3G3M0"/>
<evidence type="ECO:0000313" key="3">
    <source>
        <dbReference type="Proteomes" id="UP000188268"/>
    </source>
</evidence>
<protein>
    <submittedName>
        <fullName evidence="2">Uncharacterized protein</fullName>
    </submittedName>
</protein>
<dbReference type="Proteomes" id="UP000188268">
    <property type="component" value="Unassembled WGS sequence"/>
</dbReference>
<comment type="caution">
    <text evidence="2">The sequence shown here is derived from an EMBL/GenBank/DDBJ whole genome shotgun (WGS) entry which is preliminary data.</text>
</comment>
<dbReference type="Gramene" id="OMO52657">
    <property type="protein sequence ID" value="OMO52657"/>
    <property type="gene ID" value="CCACVL1_29142"/>
</dbReference>
<feature type="chain" id="PRO_5010375995" evidence="1">
    <location>
        <begin position="22"/>
        <end position="60"/>
    </location>
</feature>
<keyword evidence="3" id="KW-1185">Reference proteome</keyword>
<accession>A0A1R3G3M0</accession>
<feature type="signal peptide" evidence="1">
    <location>
        <begin position="1"/>
        <end position="21"/>
    </location>
</feature>
<reference evidence="2 3" key="1">
    <citation type="submission" date="2013-09" db="EMBL/GenBank/DDBJ databases">
        <title>Corchorus capsularis genome sequencing.</title>
        <authorList>
            <person name="Alam M."/>
            <person name="Haque M.S."/>
            <person name="Islam M.S."/>
            <person name="Emdad E.M."/>
            <person name="Islam M.M."/>
            <person name="Ahmed B."/>
            <person name="Halim A."/>
            <person name="Hossen Q.M.M."/>
            <person name="Hossain M.Z."/>
            <person name="Ahmed R."/>
            <person name="Khan M.M."/>
            <person name="Islam R."/>
            <person name="Rashid M.M."/>
            <person name="Khan S.A."/>
            <person name="Rahman M.S."/>
            <person name="Alam M."/>
        </authorList>
    </citation>
    <scope>NUCLEOTIDE SEQUENCE [LARGE SCALE GENOMIC DNA]</scope>
    <source>
        <strain evidence="3">cv. CVL-1</strain>
        <tissue evidence="2">Whole seedling</tissue>
    </source>
</reference>
<evidence type="ECO:0000256" key="1">
    <source>
        <dbReference type="SAM" id="SignalP"/>
    </source>
</evidence>
<name>A0A1R3G3M0_COCAP</name>
<gene>
    <name evidence="2" type="ORF">CCACVL1_29142</name>
</gene>